<dbReference type="GO" id="GO:0005886">
    <property type="term" value="C:plasma membrane"/>
    <property type="evidence" value="ECO:0007669"/>
    <property type="project" value="UniProtKB-SubCell"/>
</dbReference>
<evidence type="ECO:0000256" key="15">
    <source>
        <dbReference type="ARBA" id="ARBA00023014"/>
    </source>
</evidence>
<comment type="catalytic activity">
    <reaction evidence="18 19">
        <text>a quinol + 2 Fe(III)-[cytochrome c](out) = a quinone + 2 Fe(II)-[cytochrome c](out) + 2 H(+)(out)</text>
        <dbReference type="Rhea" id="RHEA:11484"/>
        <dbReference type="Rhea" id="RHEA-COMP:10350"/>
        <dbReference type="Rhea" id="RHEA-COMP:14399"/>
        <dbReference type="ChEBI" id="CHEBI:15378"/>
        <dbReference type="ChEBI" id="CHEBI:24646"/>
        <dbReference type="ChEBI" id="CHEBI:29033"/>
        <dbReference type="ChEBI" id="CHEBI:29034"/>
        <dbReference type="ChEBI" id="CHEBI:132124"/>
        <dbReference type="EC" id="7.1.1.8"/>
    </reaction>
</comment>
<dbReference type="InterPro" id="IPR006317">
    <property type="entry name" value="Ubiquinol_cyt_c_Rdtase_Fe-S-su"/>
</dbReference>
<dbReference type="OrthoDB" id="9767869at2"/>
<evidence type="ECO:0000256" key="4">
    <source>
        <dbReference type="ARBA" id="ARBA00012951"/>
    </source>
</evidence>
<keyword evidence="16 19" id="KW-0472">Membrane</keyword>
<evidence type="ECO:0000256" key="1">
    <source>
        <dbReference type="ARBA" id="ARBA00002444"/>
    </source>
</evidence>
<keyword evidence="10" id="KW-0479">Metal-binding</keyword>
<comment type="subunit">
    <text evidence="3 20">The main subunits of complex b-c1 are: cytochrome b, cytochrome c1 and the Rieske protein.</text>
</comment>
<accession>A0A4Z0BLG8</accession>
<keyword evidence="12 19" id="KW-0249">Electron transport</keyword>
<dbReference type="Pfam" id="PF10399">
    <property type="entry name" value="UCR_Fe-S_N"/>
    <property type="match status" value="1"/>
</dbReference>
<evidence type="ECO:0000259" key="21">
    <source>
        <dbReference type="PROSITE" id="PS51296"/>
    </source>
</evidence>
<comment type="function">
    <text evidence="1">Component of the ubiquinol-cytochrome c reductase complex (complex III or cytochrome b-c1 complex), which is a respiratory chain that generates an electrochemical potential coupled to ATP synthesis.</text>
</comment>
<evidence type="ECO:0000256" key="19">
    <source>
        <dbReference type="RuleBase" id="RU004494"/>
    </source>
</evidence>
<dbReference type="CDD" id="cd03470">
    <property type="entry name" value="Rieske_cytochrome_bc1"/>
    <property type="match status" value="1"/>
</dbReference>
<dbReference type="PROSITE" id="PS51296">
    <property type="entry name" value="RIESKE"/>
    <property type="match status" value="1"/>
</dbReference>
<dbReference type="PANTHER" id="PTHR10134">
    <property type="entry name" value="CYTOCHROME B-C1 COMPLEX SUBUNIT RIESKE, MITOCHONDRIAL"/>
    <property type="match status" value="1"/>
</dbReference>
<keyword evidence="23" id="KW-1185">Reference proteome</keyword>
<keyword evidence="14" id="KW-0408">Iron</keyword>
<dbReference type="InterPro" id="IPR017941">
    <property type="entry name" value="Rieske_2Fe-2S"/>
</dbReference>
<evidence type="ECO:0000256" key="2">
    <source>
        <dbReference type="ARBA" id="ARBA00004162"/>
    </source>
</evidence>
<dbReference type="InterPro" id="IPR036922">
    <property type="entry name" value="Rieske_2Fe-2S_sf"/>
</dbReference>
<dbReference type="Gene3D" id="2.102.10.10">
    <property type="entry name" value="Rieske [2Fe-2S] iron-sulphur domain"/>
    <property type="match status" value="1"/>
</dbReference>
<evidence type="ECO:0000256" key="6">
    <source>
        <dbReference type="ARBA" id="ARBA00022448"/>
    </source>
</evidence>
<dbReference type="RefSeq" id="WP_135285183.1">
    <property type="nucleotide sequence ID" value="NZ_SMLL01000004.1"/>
</dbReference>
<dbReference type="Proteomes" id="UP000297564">
    <property type="component" value="Unassembled WGS sequence"/>
</dbReference>
<dbReference type="NCBIfam" id="TIGR01416">
    <property type="entry name" value="Rieske_proteo"/>
    <property type="match status" value="1"/>
</dbReference>
<evidence type="ECO:0000256" key="16">
    <source>
        <dbReference type="ARBA" id="ARBA00023136"/>
    </source>
</evidence>
<dbReference type="EMBL" id="SMLL01000004">
    <property type="protein sequence ID" value="TFY99640.1"/>
    <property type="molecule type" value="Genomic_DNA"/>
</dbReference>
<dbReference type="GO" id="GO:0016491">
    <property type="term" value="F:oxidoreductase activity"/>
    <property type="evidence" value="ECO:0007669"/>
    <property type="project" value="UniProtKB-KW"/>
</dbReference>
<comment type="cofactor">
    <cofactor evidence="19">
        <name>[2Fe-2S] cluster</name>
        <dbReference type="ChEBI" id="CHEBI:190135"/>
    </cofactor>
    <text evidence="19">Binds 1 [2Fe-2S] cluster per subunit.</text>
</comment>
<evidence type="ECO:0000256" key="14">
    <source>
        <dbReference type="ARBA" id="ARBA00023004"/>
    </source>
</evidence>
<dbReference type="InterPro" id="IPR005805">
    <property type="entry name" value="Rieske_Fe-S_prot_C"/>
</dbReference>
<evidence type="ECO:0000256" key="17">
    <source>
        <dbReference type="ARBA" id="ARBA00023157"/>
    </source>
</evidence>
<dbReference type="EC" id="7.1.1.8" evidence="4 19"/>
<evidence type="ECO:0000256" key="18">
    <source>
        <dbReference type="ARBA" id="ARBA00029351"/>
    </source>
</evidence>
<keyword evidence="9" id="KW-0001">2Fe-2S</keyword>
<dbReference type="PRINTS" id="PR00162">
    <property type="entry name" value="RIESKE"/>
</dbReference>
<evidence type="ECO:0000256" key="11">
    <source>
        <dbReference type="ARBA" id="ARBA00022967"/>
    </source>
</evidence>
<gene>
    <name evidence="22" type="primary">petA</name>
    <name evidence="22" type="ORF">EZ242_10860</name>
</gene>
<keyword evidence="8 19" id="KW-0812">Transmembrane</keyword>
<dbReference type="Pfam" id="PF00355">
    <property type="entry name" value="Rieske"/>
    <property type="match status" value="1"/>
</dbReference>
<keyword evidence="7" id="KW-1003">Cell membrane</keyword>
<evidence type="ECO:0000256" key="8">
    <source>
        <dbReference type="ARBA" id="ARBA00022692"/>
    </source>
</evidence>
<name>A0A4Z0BLG8_9BURK</name>
<keyword evidence="13 19" id="KW-1133">Transmembrane helix</keyword>
<evidence type="ECO:0000256" key="5">
    <source>
        <dbReference type="ARBA" id="ARBA00019816"/>
    </source>
</evidence>
<keyword evidence="15" id="KW-0411">Iron-sulfur</keyword>
<evidence type="ECO:0000256" key="10">
    <source>
        <dbReference type="ARBA" id="ARBA00022723"/>
    </source>
</evidence>
<dbReference type="InterPro" id="IPR014349">
    <property type="entry name" value="Rieske_Fe-S_prot"/>
</dbReference>
<evidence type="ECO:0000313" key="23">
    <source>
        <dbReference type="Proteomes" id="UP000297564"/>
    </source>
</evidence>
<evidence type="ECO:0000256" key="7">
    <source>
        <dbReference type="ARBA" id="ARBA00022475"/>
    </source>
</evidence>
<evidence type="ECO:0000256" key="9">
    <source>
        <dbReference type="ARBA" id="ARBA00022714"/>
    </source>
</evidence>
<dbReference type="GO" id="GO:0008121">
    <property type="term" value="F:quinol-cytochrome-c reductase activity"/>
    <property type="evidence" value="ECO:0007669"/>
    <property type="project" value="UniProtKB-EC"/>
</dbReference>
<protein>
    <recommendedName>
        <fullName evidence="5 19">Ubiquinol-cytochrome c reductase iron-sulfur subunit</fullName>
        <ecNumber evidence="4 19">7.1.1.8</ecNumber>
    </recommendedName>
</protein>
<proteinExistence type="predicted"/>
<evidence type="ECO:0000313" key="22">
    <source>
        <dbReference type="EMBL" id="TFY99640.1"/>
    </source>
</evidence>
<dbReference type="InterPro" id="IPR019470">
    <property type="entry name" value="Ubiq_cytC_Rdtase_Fe-S_su_TAT"/>
</dbReference>
<evidence type="ECO:0000256" key="13">
    <source>
        <dbReference type="ARBA" id="ARBA00022989"/>
    </source>
</evidence>
<comment type="miscellaneous">
    <text evidence="19">The Rieske protein is a high potential 2Fe-2S protein.</text>
</comment>
<comment type="subcellular location">
    <subcellularLocation>
        <location evidence="2">Cell membrane</location>
        <topology evidence="2">Single-pass membrane protein</topology>
    </subcellularLocation>
</comment>
<evidence type="ECO:0000256" key="20">
    <source>
        <dbReference type="RuleBase" id="RU004497"/>
    </source>
</evidence>
<comment type="caution">
    <text evidence="22">The sequence shown here is derived from an EMBL/GenBank/DDBJ whole genome shotgun (WGS) entry which is preliminary data.</text>
</comment>
<keyword evidence="6 19" id="KW-0813">Transport</keyword>
<dbReference type="GO" id="GO:0051537">
    <property type="term" value="F:2 iron, 2 sulfur cluster binding"/>
    <property type="evidence" value="ECO:0007669"/>
    <property type="project" value="UniProtKB-KW"/>
</dbReference>
<reference evidence="22 23" key="1">
    <citation type="submission" date="2019-03" db="EMBL/GenBank/DDBJ databases">
        <title>Ramlibacter rhizophilus CCTCC AB2015357, whole genome shotgun sequence.</title>
        <authorList>
            <person name="Zhang X."/>
            <person name="Feng G."/>
            <person name="Zhu H."/>
        </authorList>
    </citation>
    <scope>NUCLEOTIDE SEQUENCE [LARGE SCALE GENOMIC DNA]</scope>
    <source>
        <strain evidence="22 23">CCTCC AB2015357</strain>
    </source>
</reference>
<sequence>MSDTPVDASKRTWLIASTCAGAVGGAFVAVPFVSSFQPSERAKAAGAAVEVDISALQPGDKITVEWRGKPVWIMKRTPEQLATLAKLNDELADPFSKRVAYPTPEYAQNVHRSIKPEVFVGVGICSHLGCSPTDKFQAGPQPSLPDNWQGGFLCPCHGSTFDLAGRVFKNKPAPDNLEVPPHMYISDSKLLIGEDAKA</sequence>
<organism evidence="22 23">
    <name type="scientific">Ramlibacter rhizophilus</name>
    <dbReference type="NCBI Taxonomy" id="1781167"/>
    <lineage>
        <taxon>Bacteria</taxon>
        <taxon>Pseudomonadati</taxon>
        <taxon>Pseudomonadota</taxon>
        <taxon>Betaproteobacteria</taxon>
        <taxon>Burkholderiales</taxon>
        <taxon>Comamonadaceae</taxon>
        <taxon>Ramlibacter</taxon>
    </lineage>
</organism>
<keyword evidence="11" id="KW-1278">Translocase</keyword>
<evidence type="ECO:0000256" key="12">
    <source>
        <dbReference type="ARBA" id="ARBA00022982"/>
    </source>
</evidence>
<dbReference type="SUPFAM" id="SSF50022">
    <property type="entry name" value="ISP domain"/>
    <property type="match status" value="1"/>
</dbReference>
<keyword evidence="17" id="KW-1015">Disulfide bond</keyword>
<feature type="domain" description="Rieske" evidence="21">
    <location>
        <begin position="82"/>
        <end position="191"/>
    </location>
</feature>
<dbReference type="AlphaFoldDB" id="A0A4Z0BLG8"/>
<evidence type="ECO:0000256" key="3">
    <source>
        <dbReference type="ARBA" id="ARBA00011649"/>
    </source>
</evidence>
<feature type="transmembrane region" description="Helical" evidence="19">
    <location>
        <begin position="12"/>
        <end position="33"/>
    </location>
</feature>
<dbReference type="GO" id="GO:0046872">
    <property type="term" value="F:metal ion binding"/>
    <property type="evidence" value="ECO:0007669"/>
    <property type="project" value="UniProtKB-KW"/>
</dbReference>
<keyword evidence="22" id="KW-0560">Oxidoreductase</keyword>